<keyword evidence="3" id="KW-1185">Reference proteome</keyword>
<dbReference type="Pfam" id="PF10502">
    <property type="entry name" value="Peptidase_S26"/>
    <property type="match status" value="1"/>
</dbReference>
<protein>
    <submittedName>
        <fullName evidence="2">Conjugative transfer signal peptidase TraF</fullName>
    </submittedName>
</protein>
<evidence type="ECO:0000313" key="2">
    <source>
        <dbReference type="EMBL" id="MBB5685022.1"/>
    </source>
</evidence>
<dbReference type="GO" id="GO:0004252">
    <property type="term" value="F:serine-type endopeptidase activity"/>
    <property type="evidence" value="ECO:0007669"/>
    <property type="project" value="InterPro"/>
</dbReference>
<dbReference type="InterPro" id="IPR036286">
    <property type="entry name" value="LexA/Signal_pep-like_sf"/>
</dbReference>
<dbReference type="Gene3D" id="2.10.109.10">
    <property type="entry name" value="Umud Fragment, subunit A"/>
    <property type="match status" value="1"/>
</dbReference>
<evidence type="ECO:0000259" key="1">
    <source>
        <dbReference type="Pfam" id="PF10502"/>
    </source>
</evidence>
<dbReference type="GO" id="GO:0006465">
    <property type="term" value="P:signal peptide processing"/>
    <property type="evidence" value="ECO:0007669"/>
    <property type="project" value="InterPro"/>
</dbReference>
<accession>A0A7W9EDE2</accession>
<sequence>MVLTLVATASRPPQPLFVWNRSASAPRGLYLVSPGQMPEADGMVAAWLPQSLRGLAARRHYLPANVPLVKRAAALEGDIVCAQGAEIRVNGQWVATRRRVDAGGRSMPVWTGCEKLGEGDLFLLMDASGSFDGRYFGVTRRADLIGKARLLWPD</sequence>
<gene>
    <name evidence="2" type="ORF">FHS49_001013</name>
</gene>
<dbReference type="EMBL" id="JACIJC010000001">
    <property type="protein sequence ID" value="MBB5685022.1"/>
    <property type="molecule type" value="Genomic_DNA"/>
</dbReference>
<dbReference type="AlphaFoldDB" id="A0A7W9EDE2"/>
<reference evidence="2 3" key="1">
    <citation type="submission" date="2020-08" db="EMBL/GenBank/DDBJ databases">
        <title>Genomic Encyclopedia of Type Strains, Phase IV (KMG-IV): sequencing the most valuable type-strain genomes for metagenomic binning, comparative biology and taxonomic classification.</title>
        <authorList>
            <person name="Goeker M."/>
        </authorList>
    </citation>
    <scope>NUCLEOTIDE SEQUENCE [LARGE SCALE GENOMIC DNA]</scope>
    <source>
        <strain evidence="2 3">DSM 25079</strain>
    </source>
</reference>
<dbReference type="InterPro" id="IPR019533">
    <property type="entry name" value="Peptidase_S26"/>
</dbReference>
<dbReference type="RefSeq" id="WP_246350283.1">
    <property type="nucleotide sequence ID" value="NZ_JACIJC010000001.1"/>
</dbReference>
<evidence type="ECO:0000313" key="3">
    <source>
        <dbReference type="Proteomes" id="UP000549617"/>
    </source>
</evidence>
<dbReference type="Proteomes" id="UP000549617">
    <property type="component" value="Unassembled WGS sequence"/>
</dbReference>
<comment type="caution">
    <text evidence="2">The sequence shown here is derived from an EMBL/GenBank/DDBJ whole genome shotgun (WGS) entry which is preliminary data.</text>
</comment>
<proteinExistence type="predicted"/>
<dbReference type="SUPFAM" id="SSF51306">
    <property type="entry name" value="LexA/Signal peptidase"/>
    <property type="match status" value="1"/>
</dbReference>
<name>A0A7W9EDE2_9SPHN</name>
<feature type="domain" description="Peptidase S26" evidence="1">
    <location>
        <begin position="22"/>
        <end position="152"/>
    </location>
</feature>
<organism evidence="2 3">
    <name type="scientific">Sphingobium boeckii</name>
    <dbReference type="NCBI Taxonomy" id="1082345"/>
    <lineage>
        <taxon>Bacteria</taxon>
        <taxon>Pseudomonadati</taxon>
        <taxon>Pseudomonadota</taxon>
        <taxon>Alphaproteobacteria</taxon>
        <taxon>Sphingomonadales</taxon>
        <taxon>Sphingomonadaceae</taxon>
        <taxon>Sphingobium</taxon>
    </lineage>
</organism>